<evidence type="ECO:0000256" key="3">
    <source>
        <dbReference type="ARBA" id="ARBA00022553"/>
    </source>
</evidence>
<dbReference type="CDD" id="cd00082">
    <property type="entry name" value="HisKA"/>
    <property type="match status" value="1"/>
</dbReference>
<dbReference type="SUPFAM" id="SSF55874">
    <property type="entry name" value="ATPase domain of HSP90 chaperone/DNA topoisomerase II/histidine kinase"/>
    <property type="match status" value="1"/>
</dbReference>
<dbReference type="PANTHER" id="PTHR43065">
    <property type="entry name" value="SENSOR HISTIDINE KINASE"/>
    <property type="match status" value="1"/>
</dbReference>
<dbReference type="Gene3D" id="1.10.287.130">
    <property type="match status" value="1"/>
</dbReference>
<dbReference type="RefSeq" id="WP_377944652.1">
    <property type="nucleotide sequence ID" value="NZ_JBHUCX010000075.1"/>
</dbReference>
<evidence type="ECO:0000256" key="8">
    <source>
        <dbReference type="ARBA" id="ARBA00023012"/>
    </source>
</evidence>
<accession>A0ABW4JMD5</accession>
<evidence type="ECO:0000256" key="1">
    <source>
        <dbReference type="ARBA" id="ARBA00000085"/>
    </source>
</evidence>
<protein>
    <recommendedName>
        <fullName evidence="2">histidine kinase</fullName>
        <ecNumber evidence="2">2.7.13.3</ecNumber>
    </recommendedName>
</protein>
<comment type="catalytic activity">
    <reaction evidence="1">
        <text>ATP + protein L-histidine = ADP + protein N-phospho-L-histidine.</text>
        <dbReference type="EC" id="2.7.13.3"/>
    </reaction>
</comment>
<proteinExistence type="predicted"/>
<feature type="domain" description="Histidine kinase" evidence="9">
    <location>
        <begin position="222"/>
        <end position="426"/>
    </location>
</feature>
<dbReference type="GO" id="GO:0005524">
    <property type="term" value="F:ATP binding"/>
    <property type="evidence" value="ECO:0007669"/>
    <property type="project" value="UniProtKB-KW"/>
</dbReference>
<dbReference type="EC" id="2.7.13.3" evidence="2"/>
<dbReference type="PANTHER" id="PTHR43065:SF10">
    <property type="entry name" value="PEROXIDE STRESS-ACTIVATED HISTIDINE KINASE MAK3"/>
    <property type="match status" value="1"/>
</dbReference>
<dbReference type="PRINTS" id="PR00344">
    <property type="entry name" value="BCTRLSENSOR"/>
</dbReference>
<evidence type="ECO:0000256" key="2">
    <source>
        <dbReference type="ARBA" id="ARBA00012438"/>
    </source>
</evidence>
<evidence type="ECO:0000256" key="6">
    <source>
        <dbReference type="ARBA" id="ARBA00022777"/>
    </source>
</evidence>
<dbReference type="InterPro" id="IPR003661">
    <property type="entry name" value="HisK_dim/P_dom"/>
</dbReference>
<dbReference type="SMART" id="SM00387">
    <property type="entry name" value="HATPase_c"/>
    <property type="match status" value="1"/>
</dbReference>
<dbReference type="InterPro" id="IPR036890">
    <property type="entry name" value="HATPase_C_sf"/>
</dbReference>
<keyword evidence="7 10" id="KW-0067">ATP-binding</keyword>
<dbReference type="InterPro" id="IPR004358">
    <property type="entry name" value="Sig_transdc_His_kin-like_C"/>
</dbReference>
<keyword evidence="8" id="KW-0902">Two-component regulatory system</keyword>
<comment type="caution">
    <text evidence="10">The sequence shown here is derived from an EMBL/GenBank/DDBJ whole genome shotgun (WGS) entry which is preliminary data.</text>
</comment>
<evidence type="ECO:0000259" key="9">
    <source>
        <dbReference type="PROSITE" id="PS50109"/>
    </source>
</evidence>
<organism evidence="10 11">
    <name type="scientific">Alicyclobacillus fodiniaquatilis</name>
    <dbReference type="NCBI Taxonomy" id="1661150"/>
    <lineage>
        <taxon>Bacteria</taxon>
        <taxon>Bacillati</taxon>
        <taxon>Bacillota</taxon>
        <taxon>Bacilli</taxon>
        <taxon>Bacillales</taxon>
        <taxon>Alicyclobacillaceae</taxon>
        <taxon>Alicyclobacillus</taxon>
    </lineage>
</organism>
<keyword evidence="3" id="KW-0597">Phosphoprotein</keyword>
<dbReference type="Gene3D" id="3.30.565.10">
    <property type="entry name" value="Histidine kinase-like ATPase, C-terminal domain"/>
    <property type="match status" value="1"/>
</dbReference>
<dbReference type="SUPFAM" id="SSF47384">
    <property type="entry name" value="Homodimeric domain of signal transducing histidine kinase"/>
    <property type="match status" value="1"/>
</dbReference>
<dbReference type="EMBL" id="JBHUCX010000075">
    <property type="protein sequence ID" value="MFD1676743.1"/>
    <property type="molecule type" value="Genomic_DNA"/>
</dbReference>
<dbReference type="InterPro" id="IPR036097">
    <property type="entry name" value="HisK_dim/P_sf"/>
</dbReference>
<evidence type="ECO:0000313" key="10">
    <source>
        <dbReference type="EMBL" id="MFD1676743.1"/>
    </source>
</evidence>
<dbReference type="InterPro" id="IPR003594">
    <property type="entry name" value="HATPase_dom"/>
</dbReference>
<evidence type="ECO:0000313" key="11">
    <source>
        <dbReference type="Proteomes" id="UP001597079"/>
    </source>
</evidence>
<dbReference type="SMART" id="SM00388">
    <property type="entry name" value="HisKA"/>
    <property type="match status" value="1"/>
</dbReference>
<evidence type="ECO:0000256" key="5">
    <source>
        <dbReference type="ARBA" id="ARBA00022741"/>
    </source>
</evidence>
<keyword evidence="6" id="KW-0418">Kinase</keyword>
<name>A0ABW4JMD5_9BACL</name>
<sequence>MGYRTSQFGTALARRPPLLGLSRRIEIGKRSTSSRVESTYDFSERKAANARLCELTRTFFVNLPGETSYIALLLDSDNVILECIAIRQNITTLQATDLCPGAVFALKRENEPCLETGAQVIDPGLAFPSLEGNWQGVAVVLKHPIAPIRNKKIVLLSESPDAVSSLKQVTLIAVHAIEQLWDSTGGLEELVEESTNNGVLDQLQMKLREFEKASSLASLTAGIAHEIRNPLTTARGFLQLFEQRSDSGQDKEYIELTIRELDRIQALLQDFMGLARPDCEHFQEIDARNLTASVYQFLSPEASLCNVELVCDVPEHPVMIRLHPGRIKQVLINLMQNAVHACDKQGHVTLSVHDFDNYITLSIIDNGCGITDLHQLFRPFFTTKQTGTGLGMFVSKHIVEEHYGHIQVDSMQNKGTTVTIYLPKLTLSTV</sequence>
<gene>
    <name evidence="10" type="ORF">ACFSB2_18890</name>
</gene>
<dbReference type="Proteomes" id="UP001597079">
    <property type="component" value="Unassembled WGS sequence"/>
</dbReference>
<evidence type="ECO:0000256" key="4">
    <source>
        <dbReference type="ARBA" id="ARBA00022679"/>
    </source>
</evidence>
<evidence type="ECO:0000256" key="7">
    <source>
        <dbReference type="ARBA" id="ARBA00022840"/>
    </source>
</evidence>
<keyword evidence="11" id="KW-1185">Reference proteome</keyword>
<reference evidence="11" key="1">
    <citation type="journal article" date="2019" name="Int. J. Syst. Evol. Microbiol.">
        <title>The Global Catalogue of Microorganisms (GCM) 10K type strain sequencing project: providing services to taxonomists for standard genome sequencing and annotation.</title>
        <authorList>
            <consortium name="The Broad Institute Genomics Platform"/>
            <consortium name="The Broad Institute Genome Sequencing Center for Infectious Disease"/>
            <person name="Wu L."/>
            <person name="Ma J."/>
        </authorList>
    </citation>
    <scope>NUCLEOTIDE SEQUENCE [LARGE SCALE GENOMIC DNA]</scope>
    <source>
        <strain evidence="11">CGMCC 1.12286</strain>
    </source>
</reference>
<dbReference type="Pfam" id="PF02518">
    <property type="entry name" value="HATPase_c"/>
    <property type="match status" value="1"/>
</dbReference>
<keyword evidence="4" id="KW-0808">Transferase</keyword>
<dbReference type="Pfam" id="PF00512">
    <property type="entry name" value="HisKA"/>
    <property type="match status" value="1"/>
</dbReference>
<dbReference type="InterPro" id="IPR005467">
    <property type="entry name" value="His_kinase_dom"/>
</dbReference>
<dbReference type="PROSITE" id="PS50109">
    <property type="entry name" value="HIS_KIN"/>
    <property type="match status" value="1"/>
</dbReference>
<keyword evidence="5" id="KW-0547">Nucleotide-binding</keyword>